<dbReference type="Pfam" id="PF23835">
    <property type="entry name" value="DUF7205"/>
    <property type="match status" value="1"/>
</dbReference>
<dbReference type="EMBL" id="LAZR01027951">
    <property type="protein sequence ID" value="KKL64087.1"/>
    <property type="molecule type" value="Genomic_DNA"/>
</dbReference>
<evidence type="ECO:0000313" key="1">
    <source>
        <dbReference type="EMBL" id="KKL64087.1"/>
    </source>
</evidence>
<sequence>MHRDCLGQKISVGSRVLWSAHNSHAGFEQGVMQVVSVSPKRVRVEHGETGYQSSVDPRSVVVVDLILASQAVQQE</sequence>
<accession>A0A0F9GLP7</accession>
<name>A0A0F9GLP7_9ZZZZ</name>
<protein>
    <recommendedName>
        <fullName evidence="2">Hypervirulence associated protein TUDOR domain-containing protein</fullName>
    </recommendedName>
</protein>
<dbReference type="InterPro" id="IPR055629">
    <property type="entry name" value="DUF7205"/>
</dbReference>
<organism evidence="1">
    <name type="scientific">marine sediment metagenome</name>
    <dbReference type="NCBI Taxonomy" id="412755"/>
    <lineage>
        <taxon>unclassified sequences</taxon>
        <taxon>metagenomes</taxon>
        <taxon>ecological metagenomes</taxon>
    </lineage>
</organism>
<dbReference type="AlphaFoldDB" id="A0A0F9GLP7"/>
<proteinExistence type="predicted"/>
<comment type="caution">
    <text evidence="1">The sequence shown here is derived from an EMBL/GenBank/DDBJ whole genome shotgun (WGS) entry which is preliminary data.</text>
</comment>
<reference evidence="1" key="1">
    <citation type="journal article" date="2015" name="Nature">
        <title>Complex archaea that bridge the gap between prokaryotes and eukaryotes.</title>
        <authorList>
            <person name="Spang A."/>
            <person name="Saw J.H."/>
            <person name="Jorgensen S.L."/>
            <person name="Zaremba-Niedzwiedzka K."/>
            <person name="Martijn J."/>
            <person name="Lind A.E."/>
            <person name="van Eijk R."/>
            <person name="Schleper C."/>
            <person name="Guy L."/>
            <person name="Ettema T.J."/>
        </authorList>
    </citation>
    <scope>NUCLEOTIDE SEQUENCE</scope>
</reference>
<evidence type="ECO:0008006" key="2">
    <source>
        <dbReference type="Google" id="ProtNLM"/>
    </source>
</evidence>
<gene>
    <name evidence="1" type="ORF">LCGC14_2168540</name>
</gene>